<keyword evidence="5" id="KW-1185">Reference proteome</keyword>
<feature type="compositionally biased region" description="Pro residues" evidence="1">
    <location>
        <begin position="458"/>
        <end position="467"/>
    </location>
</feature>
<keyword evidence="2" id="KW-0812">Transmembrane</keyword>
<feature type="compositionally biased region" description="Polar residues" evidence="1">
    <location>
        <begin position="662"/>
        <end position="677"/>
    </location>
</feature>
<evidence type="ECO:0000313" key="5">
    <source>
        <dbReference type="Proteomes" id="UP001562357"/>
    </source>
</evidence>
<sequence>MRSDPVATAAAAAAASVAPVAKPVVPQPVAFNASDWSVFHLFLTTRLGLHLKTAQGSYGYGQAKLGIDGNWSTYAFLVGNNNPVNVLFSTSISEFWAVGPRGCPNQKNDPQCTSNRGGIYNPSDSKHWSGLGTWQLGLPDLGTGGSGQYGFDTIAAYSPLTNIGFGMSDVLISAISSTDYYLGYVGVGLRSGSFGDVVAAPPLRQAVSSFGWIPSYSYGYTAGASYRGIVGSATLGGYDAARFVQHDNTFAMNQAEGVPRPRVRGIELSAKNGSSPAGRDSVARLLMGYDKTFTAVIDTTTPYLWLPPAVCDEFAKALNLTYNSTFGLYTLTNEQYRQYSASNNPLSFTFSLSSKDNNDNFGLPLDVPGVVNITLPIRSFVSLLEYPFMNATIRQGDSAVPYFTLRKAAKETFIIGNAFMQESYLITKYDSGTFSIHQAKFPSDPIGGAQLQEIKQPPGSPFPPPVDPNAGKGLSAGELVGIAVGAVAFCSVLLLALFYYRRHRRQQRERARYELDNGKDTSSTLTPDSPQSSVSRMFSRILGRWRSRRKGTGMTAGGVNAYEAPDCQIYELPAPIPPAELDAGGGDDHSILDDTDIGTDSTQHLTAYELARRKLVRQLQGPVPEYTPPADGSIMPPEKISIPDSGPLEQTQSVDQHPSPVSPTRSRGADSTNNTFLASEPSPVSPRGDWSSAEFPSPGTASMPPQSNPTPSGTTSRGHSTTSRSLSVNPNPPQLSATDAMPPVPASCQRTPIDPSRVVCLGPLPGNVQLPGPGAGTGLRIVTTGRQGLPAGMTAARSRASVGSLGSNFTEEEQEEQGRVAEEMSHHGNFYSKSFNHTVTSGMTGERPPLPTQPEEREEDDGSLDPKADSDDSSESGRIDPGRDLVHVPQVAEKRYSWEDV</sequence>
<feature type="compositionally biased region" description="Basic and acidic residues" evidence="1">
    <location>
        <begin position="864"/>
        <end position="901"/>
    </location>
</feature>
<feature type="compositionally biased region" description="Basic and acidic residues" evidence="1">
    <location>
        <begin position="816"/>
        <end position="826"/>
    </location>
</feature>
<name>A0ABQ0CXE7_9HYPO</name>
<feature type="region of interest" description="Disordered" evidence="1">
    <location>
        <begin position="574"/>
        <end position="598"/>
    </location>
</feature>
<dbReference type="CDD" id="cd22541">
    <property type="entry name" value="SP5_N"/>
    <property type="match status" value="1"/>
</dbReference>
<feature type="region of interest" description="Disordered" evidence="1">
    <location>
        <begin position="790"/>
        <end position="901"/>
    </location>
</feature>
<dbReference type="PROSITE" id="PS51767">
    <property type="entry name" value="PEPTIDASE_A1"/>
    <property type="match status" value="1"/>
</dbReference>
<protein>
    <recommendedName>
        <fullName evidence="3">Peptidase A1 domain-containing protein</fullName>
    </recommendedName>
</protein>
<evidence type="ECO:0000313" key="4">
    <source>
        <dbReference type="EMBL" id="GAB0138131.1"/>
    </source>
</evidence>
<dbReference type="Gene3D" id="2.40.70.10">
    <property type="entry name" value="Acid Proteases"/>
    <property type="match status" value="2"/>
</dbReference>
<dbReference type="InterPro" id="IPR021109">
    <property type="entry name" value="Peptidase_aspartic_dom_sf"/>
</dbReference>
<feature type="compositionally biased region" description="Low complexity" evidence="1">
    <location>
        <begin position="709"/>
        <end position="725"/>
    </location>
</feature>
<feature type="region of interest" description="Disordered" evidence="1">
    <location>
        <begin position="448"/>
        <end position="469"/>
    </location>
</feature>
<feature type="domain" description="Peptidase A1" evidence="3">
    <location>
        <begin position="72"/>
        <end position="437"/>
    </location>
</feature>
<accession>A0ABQ0CXE7</accession>
<feature type="transmembrane region" description="Helical" evidence="2">
    <location>
        <begin position="479"/>
        <end position="500"/>
    </location>
</feature>
<dbReference type="Pfam" id="PF00026">
    <property type="entry name" value="Asp"/>
    <property type="match status" value="1"/>
</dbReference>
<evidence type="ECO:0000256" key="1">
    <source>
        <dbReference type="SAM" id="MobiDB-lite"/>
    </source>
</evidence>
<dbReference type="InterPro" id="IPR033121">
    <property type="entry name" value="PEPTIDASE_A1"/>
</dbReference>
<feature type="region of interest" description="Disordered" evidence="1">
    <location>
        <begin position="511"/>
        <end position="536"/>
    </location>
</feature>
<evidence type="ECO:0000259" key="3">
    <source>
        <dbReference type="PROSITE" id="PS51767"/>
    </source>
</evidence>
<reference evidence="5" key="1">
    <citation type="submission" date="2024-06" db="EMBL/GenBank/DDBJ databases">
        <title>Draft Genome Sequences of Epichloe bromicola Strains Isolated from Elymus ciliaris.</title>
        <authorList>
            <consortium name="Epichloe bromicola genome sequencing consortium"/>
            <person name="Miura A."/>
            <person name="Imano S."/>
            <person name="Ashida A."/>
            <person name="Sato I."/>
            <person name="Chiba S."/>
            <person name="Tanaka A."/>
            <person name="Camagna M."/>
            <person name="Takemoto D."/>
        </authorList>
    </citation>
    <scope>NUCLEOTIDE SEQUENCE [LARGE SCALE GENOMIC DNA]</scope>
    <source>
        <strain evidence="5">DP</strain>
    </source>
</reference>
<evidence type="ECO:0000256" key="2">
    <source>
        <dbReference type="SAM" id="Phobius"/>
    </source>
</evidence>
<organism evidence="4 5">
    <name type="scientific">Epichloe bromicola</name>
    <dbReference type="NCBI Taxonomy" id="79588"/>
    <lineage>
        <taxon>Eukaryota</taxon>
        <taxon>Fungi</taxon>
        <taxon>Dikarya</taxon>
        <taxon>Ascomycota</taxon>
        <taxon>Pezizomycotina</taxon>
        <taxon>Sordariomycetes</taxon>
        <taxon>Hypocreomycetidae</taxon>
        <taxon>Hypocreales</taxon>
        <taxon>Clavicipitaceae</taxon>
        <taxon>Epichloe</taxon>
    </lineage>
</organism>
<keyword evidence="2" id="KW-1133">Transmembrane helix</keyword>
<dbReference type="SUPFAM" id="SSF50630">
    <property type="entry name" value="Acid proteases"/>
    <property type="match status" value="1"/>
</dbReference>
<proteinExistence type="predicted"/>
<keyword evidence="2" id="KW-0472">Membrane</keyword>
<comment type="caution">
    <text evidence="4">The sequence shown here is derived from an EMBL/GenBank/DDBJ whole genome shotgun (WGS) entry which is preliminary data.</text>
</comment>
<gene>
    <name evidence="4" type="primary">g6375</name>
    <name evidence="4" type="ORF">EsDP_00006375</name>
</gene>
<dbReference type="EMBL" id="BAAFGZ010000362">
    <property type="protein sequence ID" value="GAB0138131.1"/>
    <property type="molecule type" value="Genomic_DNA"/>
</dbReference>
<feature type="region of interest" description="Disordered" evidence="1">
    <location>
        <begin position="619"/>
        <end position="750"/>
    </location>
</feature>
<feature type="compositionally biased region" description="Polar residues" evidence="1">
    <location>
        <begin position="520"/>
        <end position="536"/>
    </location>
</feature>
<feature type="compositionally biased region" description="Polar residues" evidence="1">
    <location>
        <begin position="831"/>
        <end position="843"/>
    </location>
</feature>
<feature type="compositionally biased region" description="Polar residues" evidence="1">
    <location>
        <begin position="726"/>
        <end position="737"/>
    </location>
</feature>
<dbReference type="Proteomes" id="UP001562357">
    <property type="component" value="Unassembled WGS sequence"/>
</dbReference>